<dbReference type="InterPro" id="IPR007991">
    <property type="entry name" value="RNA_pol_I_trans_ini_fac_RRN3"/>
</dbReference>
<dbReference type="AlphaFoldDB" id="A0AAQ3TSC3"/>
<comment type="similarity">
    <text evidence="1">Belongs to the RRN3 family.</text>
</comment>
<keyword evidence="4" id="KW-1185">Reference proteome</keyword>
<feature type="compositionally biased region" description="Low complexity" evidence="2">
    <location>
        <begin position="685"/>
        <end position="698"/>
    </location>
</feature>
<dbReference type="PANTHER" id="PTHR12790">
    <property type="entry name" value="TRANSCRIPTION INITIATION FACTOR IA RRN3"/>
    <property type="match status" value="1"/>
</dbReference>
<accession>A0AAQ3TSC3</accession>
<evidence type="ECO:0000256" key="2">
    <source>
        <dbReference type="SAM" id="MobiDB-lite"/>
    </source>
</evidence>
<evidence type="ECO:0000256" key="1">
    <source>
        <dbReference type="ARBA" id="ARBA00010098"/>
    </source>
</evidence>
<feature type="region of interest" description="Disordered" evidence="2">
    <location>
        <begin position="677"/>
        <end position="698"/>
    </location>
</feature>
<dbReference type="GO" id="GO:0001042">
    <property type="term" value="F:RNA polymerase I core binding"/>
    <property type="evidence" value="ECO:0007669"/>
    <property type="project" value="TreeGrafter"/>
</dbReference>
<proteinExistence type="inferred from homology"/>
<protein>
    <recommendedName>
        <fullName evidence="5">RNA polymerase I-specific transcription initiation factor RRN3</fullName>
    </recommendedName>
</protein>
<feature type="region of interest" description="Disordered" evidence="2">
    <location>
        <begin position="617"/>
        <end position="639"/>
    </location>
</feature>
<dbReference type="GO" id="GO:0001181">
    <property type="term" value="F:RNA polymerase I general transcription initiation factor activity"/>
    <property type="evidence" value="ECO:0007669"/>
    <property type="project" value="InterPro"/>
</dbReference>
<feature type="compositionally biased region" description="Acidic residues" evidence="2">
    <location>
        <begin position="620"/>
        <end position="632"/>
    </location>
</feature>
<organism evidence="3 4">
    <name type="scientific">Paspalum notatum var. saurae</name>
    <dbReference type="NCBI Taxonomy" id="547442"/>
    <lineage>
        <taxon>Eukaryota</taxon>
        <taxon>Viridiplantae</taxon>
        <taxon>Streptophyta</taxon>
        <taxon>Embryophyta</taxon>
        <taxon>Tracheophyta</taxon>
        <taxon>Spermatophyta</taxon>
        <taxon>Magnoliopsida</taxon>
        <taxon>Liliopsida</taxon>
        <taxon>Poales</taxon>
        <taxon>Poaceae</taxon>
        <taxon>PACMAD clade</taxon>
        <taxon>Panicoideae</taxon>
        <taxon>Andropogonodae</taxon>
        <taxon>Paspaleae</taxon>
        <taxon>Paspalinae</taxon>
        <taxon>Paspalum</taxon>
    </lineage>
</organism>
<dbReference type="Proteomes" id="UP001341281">
    <property type="component" value="Chromosome 06"/>
</dbReference>
<dbReference type="PANTHER" id="PTHR12790:SF0">
    <property type="entry name" value="RNA POLYMERASE I-SPECIFIC TRANSCRIPTION INITIATION FACTOR RRN3-RELATED"/>
    <property type="match status" value="1"/>
</dbReference>
<dbReference type="GO" id="GO:0005634">
    <property type="term" value="C:nucleus"/>
    <property type="evidence" value="ECO:0007669"/>
    <property type="project" value="TreeGrafter"/>
</dbReference>
<evidence type="ECO:0000313" key="4">
    <source>
        <dbReference type="Proteomes" id="UP001341281"/>
    </source>
</evidence>
<dbReference type="GO" id="GO:0006361">
    <property type="term" value="P:transcription initiation at RNA polymerase I promoter"/>
    <property type="evidence" value="ECO:0007669"/>
    <property type="project" value="InterPro"/>
</dbReference>
<dbReference type="EMBL" id="CP144750">
    <property type="protein sequence ID" value="WVZ78825.1"/>
    <property type="molecule type" value="Genomic_DNA"/>
</dbReference>
<evidence type="ECO:0000313" key="3">
    <source>
        <dbReference type="EMBL" id="WVZ78825.1"/>
    </source>
</evidence>
<gene>
    <name evidence="3" type="ORF">U9M48_026475</name>
</gene>
<reference evidence="3 4" key="1">
    <citation type="submission" date="2024-02" db="EMBL/GenBank/DDBJ databases">
        <title>High-quality chromosome-scale genome assembly of Pensacola bahiagrass (Paspalum notatum Flugge var. saurae).</title>
        <authorList>
            <person name="Vega J.M."/>
            <person name="Podio M."/>
            <person name="Orjuela J."/>
            <person name="Siena L.A."/>
            <person name="Pessino S.C."/>
            <person name="Combes M.C."/>
            <person name="Mariac C."/>
            <person name="Albertini E."/>
            <person name="Pupilli F."/>
            <person name="Ortiz J.P.A."/>
            <person name="Leblanc O."/>
        </authorList>
    </citation>
    <scope>NUCLEOTIDE SEQUENCE [LARGE SCALE GENOMIC DNA]</scope>
    <source>
        <strain evidence="3">R1</strain>
        <tissue evidence="3">Leaf</tissue>
    </source>
</reference>
<sequence length="698" mass="79876">MGAEHGHDDMEVAISDSVAFSEVGRVLQSVRMDSFLIDMRDKDQYDFLLNLLDSTKKRSRDEEALFAITLKALSEAVSKIDIMYHHALLHNIFTMCIWYFDRYTRDAVLDLITRLAAVADQYLRECLQMLVNNFTPPGPFIPFMEQPRWLAKKKEIYSQLHETLKTIFDTVPLAPRMLKDIIDRSMPKLFDNKAVSAICKMVSFVECMLGLDNDRIWDLIGPSLLEKLVYLLTELDVNITWEDILQDEHSKGIFEMELEDLDDDEDNFGQGNKVLFGGNVCADKLDGLMVVVCEHLKSCAEHERLPKVLEPNLVQSRNKLSLRSSDIYLGTVSVNLDSRDRQEHQNNPNHRIIEEITILLVMDPRTDPEPGAVLSEIVCEFDILKTIFRSHVLRVHKSKFAQFIMFYACSLDPEICGLEFAVFLTDIFTKKEEDAIARISAVSYVGSYLSRARFISPDTVVGVLERLVNWCVDYCYLQRNRGMKANPIDHQIFYASCQAVMYVLCFRLRSIMDYPNLKSQLFQMPFRVILTHPLEPLKVCLPSIVNEFLRQAKAAGLFNASVDSAPEDAVESDLSKAFGGLNRLDVFFPFDPYLLKASERYIRPSFEFWSLVKTTYSNNSDDDDDDDDELGDLDAPRMNVGSLDDHVEIDLNSDDDIEYSMNKMSITPLHSFYHPMSTNRESGLSMPPRIRPSVSPPS</sequence>
<name>A0AAQ3TSC3_PASNO</name>
<evidence type="ECO:0008006" key="5">
    <source>
        <dbReference type="Google" id="ProtNLM"/>
    </source>
</evidence>
<dbReference type="Pfam" id="PF05327">
    <property type="entry name" value="RRN3"/>
    <property type="match status" value="1"/>
</dbReference>